<comment type="catalytic activity">
    <reaction evidence="1">
        <text>Hydrolysis of terminal, non-reducing alpha-D-mannose residues in alpha-D-mannosides.</text>
        <dbReference type="EC" id="3.2.1.24"/>
    </reaction>
</comment>
<dbReference type="GO" id="GO:0030246">
    <property type="term" value="F:carbohydrate binding"/>
    <property type="evidence" value="ECO:0007669"/>
    <property type="project" value="InterPro"/>
</dbReference>
<dbReference type="Gene3D" id="1.20.1270.50">
    <property type="entry name" value="Glycoside hydrolase family 38, central domain"/>
    <property type="match status" value="2"/>
</dbReference>
<dbReference type="InterPro" id="IPR048534">
    <property type="entry name" value="Man2a1-like_dom"/>
</dbReference>
<dbReference type="FunFam" id="2.70.98.30:FF:000003">
    <property type="entry name" value="Alpha-mannosidase"/>
    <property type="match status" value="1"/>
</dbReference>
<keyword evidence="8" id="KW-1015">Disulfide bond</keyword>
<dbReference type="EC" id="3.2.1.-" evidence="11"/>
<dbReference type="InterPro" id="IPR027291">
    <property type="entry name" value="Glyco_hydro_38_N_sf"/>
</dbReference>
<dbReference type="GO" id="GO:0005764">
    <property type="term" value="C:lysosome"/>
    <property type="evidence" value="ECO:0007669"/>
    <property type="project" value="TreeGrafter"/>
</dbReference>
<dbReference type="FunFam" id="1.20.1270.50:FF:000002">
    <property type="entry name" value="Alpha-mannosidase"/>
    <property type="match status" value="1"/>
</dbReference>
<evidence type="ECO:0000259" key="12">
    <source>
        <dbReference type="SMART" id="SM00872"/>
    </source>
</evidence>
<dbReference type="InterPro" id="IPR011330">
    <property type="entry name" value="Glyco_hydro/deAcase_b/a-brl"/>
</dbReference>
<dbReference type="InterPro" id="IPR011013">
    <property type="entry name" value="Gal_mutarotase_sf_dom"/>
</dbReference>
<evidence type="ECO:0000256" key="7">
    <source>
        <dbReference type="ARBA" id="ARBA00022833"/>
    </source>
</evidence>
<evidence type="ECO:0000256" key="9">
    <source>
        <dbReference type="ARBA" id="ARBA00023180"/>
    </source>
</evidence>
<sequence length="1012" mass="115412">MLLRVFLLVSFLSFSFIPAYCNKCGYESCPEPKVDAINIHIVAHTHDDVGWLKTKDQYYYGQKMNIQEAGVQYIIDSVIEALQENPERRFIYVETAFFWMWWVEQTLEKKQIVRDLVDSGRLEIIGGAWSMNDEAAAHYHSIIDQFTWGFRRLNESLGECGTPKIGWQIDPFGHSRENAAIMARMGFDGLFIGRIDYQDKVTRNYNKAYEMLWHTSENDMSDASTLFTCILYNTYSPPPGFCFDVHCQDSPIIDNVKSPEYNVPERISTFLNFMMEYTVPYRSGNILVTMGNDFNYQFAGMNFKNLDKLIKYINQYEYYGSKFHAFYSTPSCYLKAVNDAGVQLPTKSDDFFPYSSDPESFWTGYFTSRPTQKRFERMGNNFLQVGKQILALSSSPPSFDISEAKEVMGVLQHHDSITGTEKAHVASDYARMLTNALKTVELAASFGLGKLMRKGLAQKWILTDSPKFTSCLLLNISSCPETESARSFVITIYNPLSRYVNKLIRFPVVNTQLSYIIRGPNGENIPVQMVPLSEIINIPGRVSDASVEIAFIAKNIPPLGYKSYYVESTKVKSPDFFISEAVELTEPVKVGYENGTTLSLTPEGLIKTLHKKHPDREIPFHQNFLYYRGAVGNNNLPEGGERSSGAYIFRPNGTVVPILSKPTTKLVKGPVVTEIQQKYNNWLSQVIRLYNGSDHVEFQWSVGPIPFQEGLEKPFGKEVITRYTVSTLHNNGIFYTDSNGREMIKRRLNYRPTWQVELLEPVAGNYYPVTTSINIKDINNPSQSLSVITDRSEGGSSLNEGQIELMLHRRLLHDDAFGVGEALNEMAFGAPLVAVGSHYVTLDSCAKAKMLVQEKVLDSWIFISSNQGLSYEKWKKEYRMEFSGLNRALPDNVQILTLEPWQDAQDERKIYLLRLENIMDKRADPTVAEVNIEDLFSTFSITNIREMMLGGNIPLDKSKRLKWSTFSRRFRSTRIQEESIIGSITLKPMEIRTFLVEVEPLLLSTFNGTMPR</sequence>
<keyword evidence="6 11" id="KW-0378">Hydrolase</keyword>
<dbReference type="FunFam" id="3.20.110.10:FF:000001">
    <property type="entry name" value="Alpha-mannosidase"/>
    <property type="match status" value="1"/>
</dbReference>
<dbReference type="InterPro" id="IPR011682">
    <property type="entry name" value="Glyco_hydro_38_C"/>
</dbReference>
<reference evidence="13" key="1">
    <citation type="journal article" date="2014" name="PLoS Negl. Trop. Dis.">
        <title>An updated insight into the Sialotranscriptome of Triatoma infestans: developmental stage and geographic variations.</title>
        <authorList>
            <person name="Schwarz A."/>
            <person name="Medrano-Mercado N."/>
            <person name="Schaub G.A."/>
            <person name="Struchiner C.J."/>
            <person name="Bargues M.D."/>
            <person name="Levy M.Z."/>
            <person name="Ribeiro J.M."/>
        </authorList>
    </citation>
    <scope>NUCLEOTIDE SEQUENCE</scope>
    <source>
        <strain evidence="13">Chile</strain>
        <tissue evidence="13">Salivary glands</tissue>
    </source>
</reference>
<evidence type="ECO:0000256" key="5">
    <source>
        <dbReference type="ARBA" id="ARBA00022729"/>
    </source>
</evidence>
<evidence type="ECO:0000313" key="13">
    <source>
        <dbReference type="EMBL" id="JAC15214.1"/>
    </source>
</evidence>
<dbReference type="PANTHER" id="PTHR11607:SF3">
    <property type="entry name" value="LYSOSOMAL ALPHA-MANNOSIDASE"/>
    <property type="match status" value="1"/>
</dbReference>
<keyword evidence="5 11" id="KW-0732">Signal</keyword>
<dbReference type="SUPFAM" id="SSF88688">
    <property type="entry name" value="Families 57/38 glycoside transferase middle domain"/>
    <property type="match status" value="1"/>
</dbReference>
<accession>A0A023F2H0</accession>
<dbReference type="InterPro" id="IPR041147">
    <property type="entry name" value="GH38_C"/>
</dbReference>
<protein>
    <recommendedName>
        <fullName evidence="3 11">Alpha-mannosidase</fullName>
        <ecNumber evidence="11">3.2.1.-</ecNumber>
    </recommendedName>
</protein>
<evidence type="ECO:0000256" key="11">
    <source>
        <dbReference type="RuleBase" id="RU361199"/>
    </source>
</evidence>
<evidence type="ECO:0000256" key="10">
    <source>
        <dbReference type="ARBA" id="ARBA00023295"/>
    </source>
</evidence>
<dbReference type="GO" id="GO:0006013">
    <property type="term" value="P:mannose metabolic process"/>
    <property type="evidence" value="ECO:0007669"/>
    <property type="project" value="InterPro"/>
</dbReference>
<evidence type="ECO:0000256" key="6">
    <source>
        <dbReference type="ARBA" id="ARBA00022801"/>
    </source>
</evidence>
<dbReference type="Pfam" id="PF01074">
    <property type="entry name" value="Glyco_hydro_38N"/>
    <property type="match status" value="1"/>
</dbReference>
<feature type="chain" id="PRO_5017850622" description="Alpha-mannosidase" evidence="11">
    <location>
        <begin position="22"/>
        <end position="1012"/>
    </location>
</feature>
<evidence type="ECO:0000256" key="8">
    <source>
        <dbReference type="ARBA" id="ARBA00023157"/>
    </source>
</evidence>
<evidence type="ECO:0000256" key="4">
    <source>
        <dbReference type="ARBA" id="ARBA00022723"/>
    </source>
</evidence>
<dbReference type="InterPro" id="IPR013780">
    <property type="entry name" value="Glyco_hydro_b"/>
</dbReference>
<keyword evidence="9" id="KW-0325">Glycoprotein</keyword>
<evidence type="ECO:0000256" key="2">
    <source>
        <dbReference type="ARBA" id="ARBA00009792"/>
    </source>
</evidence>
<evidence type="ECO:0000256" key="3">
    <source>
        <dbReference type="ARBA" id="ARBA00012752"/>
    </source>
</evidence>
<dbReference type="InterPro" id="IPR015341">
    <property type="entry name" value="Glyco_hydro_38_cen"/>
</dbReference>
<keyword evidence="10 11" id="KW-0326">Glycosidase</keyword>
<dbReference type="InterPro" id="IPR037094">
    <property type="entry name" value="Glyco_hydro_38_cen_sf"/>
</dbReference>
<dbReference type="EMBL" id="GBBI01003498">
    <property type="protein sequence ID" value="JAC15214.1"/>
    <property type="molecule type" value="mRNA"/>
</dbReference>
<dbReference type="Gene3D" id="2.60.40.1360">
    <property type="match status" value="1"/>
</dbReference>
<comment type="similarity">
    <text evidence="2 11">Belongs to the glycosyl hydrolase 38 family.</text>
</comment>
<name>A0A023F2H0_TRIIF</name>
<comment type="cofactor">
    <cofactor evidence="11">
        <name>Zn(2+)</name>
        <dbReference type="ChEBI" id="CHEBI:29105"/>
    </cofactor>
    <text evidence="11">Binds 1 zinc ion per subunit.</text>
</comment>
<dbReference type="AlphaFoldDB" id="A0A023F2H0"/>
<feature type="signal peptide" evidence="11">
    <location>
        <begin position="1"/>
        <end position="21"/>
    </location>
</feature>
<dbReference type="Pfam" id="PF21260">
    <property type="entry name" value="Laman-like_dom"/>
    <property type="match status" value="1"/>
</dbReference>
<dbReference type="SUPFAM" id="SSF88713">
    <property type="entry name" value="Glycoside hydrolase/deacetylase"/>
    <property type="match status" value="1"/>
</dbReference>
<dbReference type="Gene3D" id="2.70.98.30">
    <property type="entry name" value="Golgi alpha-mannosidase II, domain 4"/>
    <property type="match status" value="1"/>
</dbReference>
<dbReference type="InterPro" id="IPR028995">
    <property type="entry name" value="Glyco_hydro_57/38_cen_sf"/>
</dbReference>
<dbReference type="Pfam" id="PF09261">
    <property type="entry name" value="Alpha-mann_mid"/>
    <property type="match status" value="1"/>
</dbReference>
<evidence type="ECO:0000256" key="1">
    <source>
        <dbReference type="ARBA" id="ARBA00000365"/>
    </source>
</evidence>
<dbReference type="Pfam" id="PF07748">
    <property type="entry name" value="Glyco_hydro_38C"/>
    <property type="match status" value="1"/>
</dbReference>
<proteinExistence type="evidence at transcript level"/>
<dbReference type="GO" id="GO:0046872">
    <property type="term" value="F:metal ion binding"/>
    <property type="evidence" value="ECO:0007669"/>
    <property type="project" value="UniProtKB-KW"/>
</dbReference>
<dbReference type="InterPro" id="IPR000602">
    <property type="entry name" value="Glyco_hydro_38_N"/>
</dbReference>
<dbReference type="Gene3D" id="3.20.110.10">
    <property type="entry name" value="Glycoside hydrolase 38, N terminal domain"/>
    <property type="match status" value="1"/>
</dbReference>
<dbReference type="GO" id="GO:0004559">
    <property type="term" value="F:alpha-mannosidase activity"/>
    <property type="evidence" value="ECO:0007669"/>
    <property type="project" value="UniProtKB-EC"/>
</dbReference>
<dbReference type="SUPFAM" id="SSF74650">
    <property type="entry name" value="Galactose mutarotase-like"/>
    <property type="match status" value="1"/>
</dbReference>
<keyword evidence="4 11" id="KW-0479">Metal-binding</keyword>
<organism evidence="13">
    <name type="scientific">Triatoma infestans</name>
    <name type="common">Assassin bug</name>
    <dbReference type="NCBI Taxonomy" id="30076"/>
    <lineage>
        <taxon>Eukaryota</taxon>
        <taxon>Metazoa</taxon>
        <taxon>Ecdysozoa</taxon>
        <taxon>Arthropoda</taxon>
        <taxon>Hexapoda</taxon>
        <taxon>Insecta</taxon>
        <taxon>Pterygota</taxon>
        <taxon>Neoptera</taxon>
        <taxon>Paraneoptera</taxon>
        <taxon>Hemiptera</taxon>
        <taxon>Heteroptera</taxon>
        <taxon>Panheteroptera</taxon>
        <taxon>Cimicomorpha</taxon>
        <taxon>Reduviidae</taxon>
        <taxon>Triatominae</taxon>
        <taxon>Triatoma</taxon>
    </lineage>
</organism>
<dbReference type="Pfam" id="PF17677">
    <property type="entry name" value="Glyco_hydro38C2"/>
    <property type="match status" value="1"/>
</dbReference>
<feature type="non-terminal residue" evidence="13">
    <location>
        <position position="1012"/>
    </location>
</feature>
<feature type="domain" description="Glycoside hydrolase family 38 central" evidence="12">
    <location>
        <begin position="360"/>
        <end position="433"/>
    </location>
</feature>
<dbReference type="FunFam" id="2.60.40.1180:FF:000018">
    <property type="entry name" value="Alpha-mannosidase"/>
    <property type="match status" value="1"/>
</dbReference>
<dbReference type="PANTHER" id="PTHR11607">
    <property type="entry name" value="ALPHA-MANNOSIDASE"/>
    <property type="match status" value="1"/>
</dbReference>
<dbReference type="SMART" id="SM00872">
    <property type="entry name" value="Alpha-mann_mid"/>
    <property type="match status" value="1"/>
</dbReference>
<dbReference type="InterPro" id="IPR050843">
    <property type="entry name" value="Glycosyl_Hydrlase_38"/>
</dbReference>
<dbReference type="Gene3D" id="2.60.40.1180">
    <property type="entry name" value="Golgi alpha-mannosidase II"/>
    <property type="match status" value="1"/>
</dbReference>
<dbReference type="CDD" id="cd10810">
    <property type="entry name" value="GH38N_AMII_LAM_like"/>
    <property type="match status" value="1"/>
</dbReference>
<keyword evidence="7 11" id="KW-0862">Zinc</keyword>